<keyword evidence="3" id="KW-1185">Reference proteome</keyword>
<dbReference type="OrthoDB" id="9802842at2"/>
<protein>
    <submittedName>
        <fullName evidence="2">Succinate dehydrogenase / fumarate reductase cytochrome b subunit</fullName>
    </submittedName>
</protein>
<accession>A0A1I5SEY5</accession>
<dbReference type="EMBL" id="FOXQ01000001">
    <property type="protein sequence ID" value="SFP69281.1"/>
    <property type="molecule type" value="Genomic_DNA"/>
</dbReference>
<feature type="transmembrane region" description="Helical" evidence="1">
    <location>
        <begin position="161"/>
        <end position="180"/>
    </location>
</feature>
<evidence type="ECO:0000313" key="3">
    <source>
        <dbReference type="Proteomes" id="UP000199031"/>
    </source>
</evidence>
<feature type="transmembrane region" description="Helical" evidence="1">
    <location>
        <begin position="200"/>
        <end position="227"/>
    </location>
</feature>
<name>A0A1I5SEY5_9BACT</name>
<feature type="transmembrane region" description="Helical" evidence="1">
    <location>
        <begin position="61"/>
        <end position="81"/>
    </location>
</feature>
<dbReference type="CDD" id="cd03498">
    <property type="entry name" value="SQR_TypeB_2_TM"/>
    <property type="match status" value="1"/>
</dbReference>
<keyword evidence="1" id="KW-1133">Transmembrane helix</keyword>
<keyword evidence="1" id="KW-0472">Membrane</keyword>
<organism evidence="2 3">
    <name type="scientific">Parafilimonas terrae</name>
    <dbReference type="NCBI Taxonomy" id="1465490"/>
    <lineage>
        <taxon>Bacteria</taxon>
        <taxon>Pseudomonadati</taxon>
        <taxon>Bacteroidota</taxon>
        <taxon>Chitinophagia</taxon>
        <taxon>Chitinophagales</taxon>
        <taxon>Chitinophagaceae</taxon>
        <taxon>Parafilimonas</taxon>
    </lineage>
</organism>
<dbReference type="AlphaFoldDB" id="A0A1I5SEY5"/>
<proteinExistence type="predicted"/>
<dbReference type="InterPro" id="IPR034804">
    <property type="entry name" value="SQR/QFR_C/D"/>
</dbReference>
<evidence type="ECO:0000313" key="2">
    <source>
        <dbReference type="EMBL" id="SFP69281.1"/>
    </source>
</evidence>
<dbReference type="Proteomes" id="UP000199031">
    <property type="component" value="Unassembled WGS sequence"/>
</dbReference>
<dbReference type="STRING" id="1465490.SAMN05444277_101732"/>
<dbReference type="GO" id="GO:0016020">
    <property type="term" value="C:membrane"/>
    <property type="evidence" value="ECO:0007669"/>
    <property type="project" value="InterPro"/>
</dbReference>
<dbReference type="NCBIfam" id="TIGR02046">
    <property type="entry name" value="sdhC_b558_fam"/>
    <property type="match status" value="1"/>
</dbReference>
<gene>
    <name evidence="2" type="ORF">SAMN05444277_101732</name>
</gene>
<evidence type="ECO:0000256" key="1">
    <source>
        <dbReference type="SAM" id="Phobius"/>
    </source>
</evidence>
<dbReference type="Gene3D" id="1.20.1300.10">
    <property type="entry name" value="Fumarate reductase/succinate dehydrogenase, transmembrane subunit"/>
    <property type="match status" value="1"/>
</dbReference>
<feature type="transmembrane region" description="Helical" evidence="1">
    <location>
        <begin position="109"/>
        <end position="129"/>
    </location>
</feature>
<dbReference type="RefSeq" id="WP_090654558.1">
    <property type="nucleotide sequence ID" value="NZ_FOXQ01000001.1"/>
</dbReference>
<dbReference type="InterPro" id="IPR011138">
    <property type="entry name" value="Cytochrome_b-558"/>
</dbReference>
<reference evidence="2 3" key="1">
    <citation type="submission" date="2016-10" db="EMBL/GenBank/DDBJ databases">
        <authorList>
            <person name="de Groot N.N."/>
        </authorList>
    </citation>
    <scope>NUCLEOTIDE SEQUENCE [LARGE SCALE GENOMIC DNA]</scope>
    <source>
        <strain evidence="2 3">DSM 28286</strain>
    </source>
</reference>
<keyword evidence="1" id="KW-0812">Transmembrane</keyword>
<feature type="transmembrane region" description="Helical" evidence="1">
    <location>
        <begin position="21"/>
        <end position="41"/>
    </location>
</feature>
<dbReference type="SUPFAM" id="SSF81343">
    <property type="entry name" value="Fumarate reductase respiratory complex transmembrane subunits"/>
    <property type="match status" value="1"/>
</dbReference>
<sequence length="233" mass="26552">MTWKQVFTSSIGQKITMALTGIFLILFLIVHVGVNALVWAGDHGEMFNRAANFLGANVVPRILEIGLFLFIILHIVQGLVLEAENRSKRGIGYAVDYGNRGSRWYSRSMGLLGTLILLFLIIHLIDFWVPSRFGRMPEASINNGTKEVHDLYSLMYYRFQTLWIVVVYVLGCISLAYHLLHGFYSSFKTMGVYNKRYLVIIRWCGYIFSIVVSLAFAMMPVSFYLGWLSAPVN</sequence>